<keyword evidence="2" id="KW-0732">Signal</keyword>
<proteinExistence type="predicted"/>
<dbReference type="CDD" id="cd01846">
    <property type="entry name" value="fatty_acyltransferase_like"/>
    <property type="match status" value="1"/>
</dbReference>
<dbReference type="Proteomes" id="UP001320420">
    <property type="component" value="Unassembled WGS sequence"/>
</dbReference>
<dbReference type="SUPFAM" id="SSF52266">
    <property type="entry name" value="SGNH hydrolase"/>
    <property type="match status" value="1"/>
</dbReference>
<evidence type="ECO:0000313" key="3">
    <source>
        <dbReference type="EMBL" id="KAK7754794.1"/>
    </source>
</evidence>
<reference evidence="3 4" key="1">
    <citation type="submission" date="2024-02" db="EMBL/GenBank/DDBJ databases">
        <title>De novo assembly and annotation of 12 fungi associated with fruit tree decline syndrome in Ontario, Canada.</title>
        <authorList>
            <person name="Sulman M."/>
            <person name="Ellouze W."/>
            <person name="Ilyukhin E."/>
        </authorList>
    </citation>
    <scope>NUCLEOTIDE SEQUENCE [LARGE SCALE GENOMIC DNA]</scope>
    <source>
        <strain evidence="3 4">M11/M66-122</strain>
    </source>
</reference>
<dbReference type="PANTHER" id="PTHR45648:SF85">
    <property type="entry name" value="A, PUTATIVE (AFU_ORTHOLOGUE AFUA_2G10760)-RELATED"/>
    <property type="match status" value="1"/>
</dbReference>
<dbReference type="InterPro" id="IPR001087">
    <property type="entry name" value="GDSL"/>
</dbReference>
<keyword evidence="1" id="KW-0378">Hydrolase</keyword>
<evidence type="ECO:0000256" key="2">
    <source>
        <dbReference type="SAM" id="SignalP"/>
    </source>
</evidence>
<evidence type="ECO:0000313" key="4">
    <source>
        <dbReference type="Proteomes" id="UP001320420"/>
    </source>
</evidence>
<gene>
    <name evidence="3" type="ORF">SLS62_003108</name>
</gene>
<evidence type="ECO:0008006" key="5">
    <source>
        <dbReference type="Google" id="ProtNLM"/>
    </source>
</evidence>
<dbReference type="Gene3D" id="3.40.50.1110">
    <property type="entry name" value="SGNH hydrolase"/>
    <property type="match status" value="1"/>
</dbReference>
<dbReference type="AlphaFoldDB" id="A0AAN9USV1"/>
<feature type="signal peptide" evidence="2">
    <location>
        <begin position="1"/>
        <end position="30"/>
    </location>
</feature>
<sequence length="316" mass="34906">MGSGVMAVFRAAVWTLVVLAHCASTRSIVARESHFDWNDIKYLVAFGDSYTFVQGTAGYPELSFIGSGDDLSFSSEELLSDNIVQNFTGTANGGPNWIERMTGCGVESGETSPRSCDIQLWDFAFGGAHVSGELLPQNHGYTIPLVNQTQQYLTWGEPVIGKDMDKSKALVAIWIGVNDVIESAESEDVSFPEFYDSLVSAVVKQSAQPLYEVGFRNFLFLNLPPLDRAPDSLLVKHNLPNQTMIGWWNDALEKHNGLFSAANPVAKSMVYDANSFLNHVLDTPEDYGIKDTKSYCSSSQVHKWLQTQHDVFDEAL</sequence>
<evidence type="ECO:0000256" key="1">
    <source>
        <dbReference type="ARBA" id="ARBA00022801"/>
    </source>
</evidence>
<dbReference type="PANTHER" id="PTHR45648">
    <property type="entry name" value="GDSL LIPASE/ACYLHYDROLASE FAMILY PROTEIN (AFU_ORTHOLOGUE AFUA_4G14700)"/>
    <property type="match status" value="1"/>
</dbReference>
<dbReference type="InterPro" id="IPR036514">
    <property type="entry name" value="SGNH_hydro_sf"/>
</dbReference>
<keyword evidence="4" id="KW-1185">Reference proteome</keyword>
<name>A0AAN9USV1_9PEZI</name>
<comment type="caution">
    <text evidence="3">The sequence shown here is derived from an EMBL/GenBank/DDBJ whole genome shotgun (WGS) entry which is preliminary data.</text>
</comment>
<dbReference type="EMBL" id="JAKJXP020000017">
    <property type="protein sequence ID" value="KAK7754794.1"/>
    <property type="molecule type" value="Genomic_DNA"/>
</dbReference>
<protein>
    <recommendedName>
        <fullName evidence="5">Lysophospholipase</fullName>
    </recommendedName>
</protein>
<feature type="chain" id="PRO_5043011837" description="Lysophospholipase" evidence="2">
    <location>
        <begin position="31"/>
        <end position="316"/>
    </location>
</feature>
<dbReference type="GO" id="GO:0016788">
    <property type="term" value="F:hydrolase activity, acting on ester bonds"/>
    <property type="evidence" value="ECO:0007669"/>
    <property type="project" value="InterPro"/>
</dbReference>
<organism evidence="3 4">
    <name type="scientific">Diatrype stigma</name>
    <dbReference type="NCBI Taxonomy" id="117547"/>
    <lineage>
        <taxon>Eukaryota</taxon>
        <taxon>Fungi</taxon>
        <taxon>Dikarya</taxon>
        <taxon>Ascomycota</taxon>
        <taxon>Pezizomycotina</taxon>
        <taxon>Sordariomycetes</taxon>
        <taxon>Xylariomycetidae</taxon>
        <taxon>Xylariales</taxon>
        <taxon>Diatrypaceae</taxon>
        <taxon>Diatrype</taxon>
    </lineage>
</organism>
<accession>A0AAN9USV1</accession>
<dbReference type="Pfam" id="PF00657">
    <property type="entry name" value="Lipase_GDSL"/>
    <property type="match status" value="1"/>
</dbReference>
<dbReference type="InterPro" id="IPR051058">
    <property type="entry name" value="GDSL_Est/Lipase"/>
</dbReference>